<feature type="region of interest" description="Disordered" evidence="12">
    <location>
        <begin position="48"/>
        <end position="79"/>
    </location>
</feature>
<evidence type="ECO:0000256" key="5">
    <source>
        <dbReference type="ARBA" id="ARBA00022989"/>
    </source>
</evidence>
<keyword evidence="4 11" id="KW-0654">Proteoglycan</keyword>
<keyword evidence="16" id="KW-1185">Reference proteome</keyword>
<feature type="compositionally biased region" description="Basic and acidic residues" evidence="12">
    <location>
        <begin position="293"/>
        <end position="313"/>
    </location>
</feature>
<feature type="disulfide bond" evidence="10">
    <location>
        <begin position="89"/>
        <end position="108"/>
    </location>
</feature>
<keyword evidence="3 11" id="KW-0812">Transmembrane</keyword>
<dbReference type="KEGG" id="cvn:111127110"/>
<dbReference type="InterPro" id="IPR027789">
    <property type="entry name" value="Syndecan/Neurexin_dom"/>
</dbReference>
<reference evidence="17" key="2">
    <citation type="submission" date="2025-08" db="UniProtKB">
        <authorList>
            <consortium name="RefSeq"/>
        </authorList>
    </citation>
    <scope>IDENTIFICATION</scope>
    <source>
        <tissue evidence="17">Whole sample</tissue>
    </source>
</reference>
<feature type="region of interest" description="Disordered" evidence="12">
    <location>
        <begin position="290"/>
        <end position="313"/>
    </location>
</feature>
<dbReference type="InterPro" id="IPR001050">
    <property type="entry name" value="Syndecan"/>
</dbReference>
<dbReference type="AlphaFoldDB" id="A0A8B8DJS7"/>
<dbReference type="PANTHER" id="PTHR10915:SF1">
    <property type="entry name" value="SYNDECAN"/>
    <property type="match status" value="1"/>
</dbReference>
<keyword evidence="6 13" id="KW-0472">Membrane</keyword>
<comment type="function">
    <text evidence="11">Cell surface proteoglycan.</text>
</comment>
<evidence type="ECO:0000313" key="17">
    <source>
        <dbReference type="RefSeq" id="XP_022327849.1"/>
    </source>
</evidence>
<feature type="compositionally biased region" description="Acidic residues" evidence="12">
    <location>
        <begin position="50"/>
        <end position="59"/>
    </location>
</feature>
<evidence type="ECO:0000256" key="7">
    <source>
        <dbReference type="ARBA" id="ARBA00023157"/>
    </source>
</evidence>
<dbReference type="OrthoDB" id="10044468at2759"/>
<proteinExistence type="inferred from homology"/>
<feature type="transmembrane region" description="Helical" evidence="13">
    <location>
        <begin position="327"/>
        <end position="351"/>
    </location>
</feature>
<comment type="similarity">
    <text evidence="2 11">Belongs to the syndecan proteoglycan family.</text>
</comment>
<dbReference type="SUPFAM" id="SSF57610">
    <property type="entry name" value="Thyroglobulin type-1 domain"/>
    <property type="match status" value="2"/>
</dbReference>
<dbReference type="InterPro" id="IPR036857">
    <property type="entry name" value="Thyroglobulin_1_sf"/>
</dbReference>
<feature type="region of interest" description="Disordered" evidence="12">
    <location>
        <begin position="234"/>
        <end position="254"/>
    </location>
</feature>
<dbReference type="SMART" id="SM00211">
    <property type="entry name" value="TY"/>
    <property type="match status" value="2"/>
</dbReference>
<feature type="compositionally biased region" description="Low complexity" evidence="12">
    <location>
        <begin position="234"/>
        <end position="244"/>
    </location>
</feature>
<keyword evidence="7 10" id="KW-1015">Disulfide bond</keyword>
<name>A0A8B8DJS7_CRAVI</name>
<dbReference type="GO" id="GO:0009986">
    <property type="term" value="C:cell surface"/>
    <property type="evidence" value="ECO:0007669"/>
    <property type="project" value="TreeGrafter"/>
</dbReference>
<protein>
    <recommendedName>
        <fullName evidence="11">Syndecan</fullName>
    </recommendedName>
</protein>
<evidence type="ECO:0000313" key="16">
    <source>
        <dbReference type="Proteomes" id="UP000694844"/>
    </source>
</evidence>
<dbReference type="GeneID" id="111127110"/>
<dbReference type="PROSITE" id="PS00484">
    <property type="entry name" value="THYROGLOBULIN_1_1"/>
    <property type="match status" value="2"/>
</dbReference>
<evidence type="ECO:0000256" key="12">
    <source>
        <dbReference type="SAM" id="MobiDB-lite"/>
    </source>
</evidence>
<evidence type="ECO:0000256" key="9">
    <source>
        <dbReference type="ARBA" id="ARBA00023207"/>
    </source>
</evidence>
<dbReference type="PROSITE" id="PS51162">
    <property type="entry name" value="THYROGLOBULIN_1_2"/>
    <property type="match status" value="2"/>
</dbReference>
<dbReference type="GO" id="GO:0016020">
    <property type="term" value="C:membrane"/>
    <property type="evidence" value="ECO:0007669"/>
    <property type="project" value="UniProtKB-SubCell"/>
</dbReference>
<keyword evidence="5 13" id="KW-1133">Transmembrane helix</keyword>
<comment type="caution">
    <text evidence="10">Lacks conserved residue(s) required for the propagation of feature annotation.</text>
</comment>
<feature type="chain" id="PRO_5034709071" description="Syndecan" evidence="14">
    <location>
        <begin position="19"/>
        <end position="383"/>
    </location>
</feature>
<dbReference type="CDD" id="cd00191">
    <property type="entry name" value="TY"/>
    <property type="match status" value="2"/>
</dbReference>
<dbReference type="GO" id="GO:0016477">
    <property type="term" value="P:cell migration"/>
    <property type="evidence" value="ECO:0007669"/>
    <property type="project" value="TreeGrafter"/>
</dbReference>
<sequence length="383" mass="42412">MYTIFIILGLLLSSGTHGILQSRAQDGSPDMSGDGLLDIDNGSGFGPTLVDDEDVEDISGESSGSGQTSTKTQHELSTVPTTTRSLTACEQLRLSTLNTTIDGYKPKCTVNGEYEPLQCHRRMYSKECWCVDKLGNEITGSKMMQPLVPDCITGVGLKPCVFQLLKKKQGLLGVYHPRCTIDGEFEKIQCLGSACWCVDERGVEQQETKVYKPEVPDCREATQKPIIHVEVTTSPTTKPTVPDTTPEPKRTTPAVTKNENNIYITKNEENEDKNESTDIIIPGISEWPEIEDSDKNRNLNAEGKSETGRTEKQDSSPIVYIMGRPGLLAAVIGGAVVTLLLTILLVMFIVYRMRKKDEGSYPLDEQKYTNYSYMKAPDKEFYA</sequence>
<dbReference type="InterPro" id="IPR030479">
    <property type="entry name" value="Syndecan_CS"/>
</dbReference>
<feature type="domain" description="Thyroglobulin type-1" evidence="15">
    <location>
        <begin position="86"/>
        <end position="151"/>
    </location>
</feature>
<evidence type="ECO:0000256" key="6">
    <source>
        <dbReference type="ARBA" id="ARBA00023136"/>
    </source>
</evidence>
<dbReference type="Gene3D" id="4.10.800.10">
    <property type="entry name" value="Thyroglobulin type-1"/>
    <property type="match status" value="2"/>
</dbReference>
<dbReference type="Proteomes" id="UP000694844">
    <property type="component" value="Chromosome 1"/>
</dbReference>
<accession>A0A8B8DJS7</accession>
<keyword evidence="8 11" id="KW-0325">Glycoprotein</keyword>
<dbReference type="PROSITE" id="PS00964">
    <property type="entry name" value="SYNDECAN"/>
    <property type="match status" value="1"/>
</dbReference>
<keyword evidence="14" id="KW-0732">Signal</keyword>
<dbReference type="PANTHER" id="PTHR10915">
    <property type="entry name" value="SYNDECAN"/>
    <property type="match status" value="1"/>
</dbReference>
<feature type="disulfide bond" evidence="10">
    <location>
        <begin position="160"/>
        <end position="179"/>
    </location>
</feature>
<feature type="signal peptide" evidence="14">
    <location>
        <begin position="1"/>
        <end position="18"/>
    </location>
</feature>
<keyword evidence="9 11" id="KW-0357">Heparan sulfate</keyword>
<evidence type="ECO:0000256" key="2">
    <source>
        <dbReference type="ARBA" id="ARBA00005343"/>
    </source>
</evidence>
<organism evidence="16 17">
    <name type="scientific">Crassostrea virginica</name>
    <name type="common">Eastern oyster</name>
    <dbReference type="NCBI Taxonomy" id="6565"/>
    <lineage>
        <taxon>Eukaryota</taxon>
        <taxon>Metazoa</taxon>
        <taxon>Spiralia</taxon>
        <taxon>Lophotrochozoa</taxon>
        <taxon>Mollusca</taxon>
        <taxon>Bivalvia</taxon>
        <taxon>Autobranchia</taxon>
        <taxon>Pteriomorphia</taxon>
        <taxon>Ostreida</taxon>
        <taxon>Ostreoidea</taxon>
        <taxon>Ostreidae</taxon>
        <taxon>Crassostrea</taxon>
    </lineage>
</organism>
<dbReference type="Pfam" id="PF01034">
    <property type="entry name" value="Syndecan"/>
    <property type="match status" value="1"/>
</dbReference>
<dbReference type="RefSeq" id="XP_022327849.1">
    <property type="nucleotide sequence ID" value="XM_022472141.1"/>
</dbReference>
<dbReference type="InterPro" id="IPR000716">
    <property type="entry name" value="Thyroglobulin_1"/>
</dbReference>
<evidence type="ECO:0000256" key="13">
    <source>
        <dbReference type="SAM" id="Phobius"/>
    </source>
</evidence>
<evidence type="ECO:0000256" key="4">
    <source>
        <dbReference type="ARBA" id="ARBA00022974"/>
    </source>
</evidence>
<evidence type="ECO:0000256" key="14">
    <source>
        <dbReference type="SAM" id="SignalP"/>
    </source>
</evidence>
<feature type="domain" description="Thyroglobulin type-1" evidence="15">
    <location>
        <begin position="157"/>
        <end position="218"/>
    </location>
</feature>
<reference evidence="16" key="1">
    <citation type="submission" date="2024-06" db="UniProtKB">
        <authorList>
            <consortium name="RefSeq"/>
        </authorList>
    </citation>
    <scope>NUCLEOTIDE SEQUENCE [LARGE SCALE GENOMIC DNA]</scope>
</reference>
<evidence type="ECO:0000256" key="1">
    <source>
        <dbReference type="ARBA" id="ARBA00004479"/>
    </source>
</evidence>
<evidence type="ECO:0000256" key="8">
    <source>
        <dbReference type="ARBA" id="ARBA00023180"/>
    </source>
</evidence>
<dbReference type="Pfam" id="PF00086">
    <property type="entry name" value="Thyroglobulin_1"/>
    <property type="match status" value="2"/>
</dbReference>
<feature type="compositionally biased region" description="Low complexity" evidence="12">
    <location>
        <begin position="60"/>
        <end position="71"/>
    </location>
</feature>
<evidence type="ECO:0000259" key="15">
    <source>
        <dbReference type="PROSITE" id="PS51162"/>
    </source>
</evidence>
<comment type="subcellular location">
    <subcellularLocation>
        <location evidence="1 11">Membrane</location>
        <topology evidence="1 11">Single-pass type I membrane protein</topology>
    </subcellularLocation>
</comment>
<gene>
    <name evidence="17" type="primary">LOC111127110</name>
</gene>
<evidence type="ECO:0000256" key="11">
    <source>
        <dbReference type="RuleBase" id="RU000649"/>
    </source>
</evidence>
<evidence type="ECO:0000256" key="3">
    <source>
        <dbReference type="ARBA" id="ARBA00022692"/>
    </source>
</evidence>
<evidence type="ECO:0000256" key="10">
    <source>
        <dbReference type="PROSITE-ProRule" id="PRU00500"/>
    </source>
</evidence>